<evidence type="ECO:0000256" key="1">
    <source>
        <dbReference type="SAM" id="SignalP"/>
    </source>
</evidence>
<reference evidence="2" key="1">
    <citation type="submission" date="2021-02" db="EMBL/GenBank/DDBJ databases">
        <authorList>
            <person name="Dougan E. K."/>
            <person name="Rhodes N."/>
            <person name="Thang M."/>
            <person name="Chan C."/>
        </authorList>
    </citation>
    <scope>NUCLEOTIDE SEQUENCE</scope>
</reference>
<dbReference type="AlphaFoldDB" id="A0A812TLN7"/>
<comment type="caution">
    <text evidence="2">The sequence shown here is derived from an EMBL/GenBank/DDBJ whole genome shotgun (WGS) entry which is preliminary data.</text>
</comment>
<gene>
    <name evidence="2" type="ORF">SPIL2461_LOCUS14024</name>
</gene>
<dbReference type="OrthoDB" id="10344827at2759"/>
<proteinExistence type="predicted"/>
<feature type="non-terminal residue" evidence="2">
    <location>
        <position position="1"/>
    </location>
</feature>
<evidence type="ECO:0000313" key="2">
    <source>
        <dbReference type="EMBL" id="CAE7532228.1"/>
    </source>
</evidence>
<protein>
    <submittedName>
        <fullName evidence="2">Uncharacterized protein</fullName>
    </submittedName>
</protein>
<feature type="chain" id="PRO_5032505821" evidence="1">
    <location>
        <begin position="19"/>
        <end position="142"/>
    </location>
</feature>
<keyword evidence="3" id="KW-1185">Reference proteome</keyword>
<feature type="signal peptide" evidence="1">
    <location>
        <begin position="1"/>
        <end position="18"/>
    </location>
</feature>
<keyword evidence="1" id="KW-0732">Signal</keyword>
<dbReference type="EMBL" id="CAJNIZ010031717">
    <property type="protein sequence ID" value="CAE7532228.1"/>
    <property type="molecule type" value="Genomic_DNA"/>
</dbReference>
<accession>A0A812TLN7</accession>
<name>A0A812TLN7_SYMPI</name>
<dbReference type="Proteomes" id="UP000649617">
    <property type="component" value="Unassembled WGS sequence"/>
</dbReference>
<organism evidence="2 3">
    <name type="scientific">Symbiodinium pilosum</name>
    <name type="common">Dinoflagellate</name>
    <dbReference type="NCBI Taxonomy" id="2952"/>
    <lineage>
        <taxon>Eukaryota</taxon>
        <taxon>Sar</taxon>
        <taxon>Alveolata</taxon>
        <taxon>Dinophyceae</taxon>
        <taxon>Suessiales</taxon>
        <taxon>Symbiodiniaceae</taxon>
        <taxon>Symbiodinium</taxon>
    </lineage>
</organism>
<sequence length="142" mass="15955">MNVLLLSLVCAALAGKEGDQELNETFLYGFATALTLESDLQAGAANVALHEDPFLQSMVQFVDDAGTVPTTQEHNLPHIMEHMQMLHGQQLQAIMHLHRQPTQQIGRVMNQQQQLIQQSICMLQNQGANIQQLRHYGSRKNR</sequence>
<evidence type="ECO:0000313" key="3">
    <source>
        <dbReference type="Proteomes" id="UP000649617"/>
    </source>
</evidence>